<evidence type="ECO:0000313" key="3">
    <source>
        <dbReference type="EMBL" id="ADG97185.1"/>
    </source>
</evidence>
<dbReference type="RefSeq" id="WP_013137641.1">
    <property type="nucleotide sequence ID" value="NC_014168.1"/>
</dbReference>
<dbReference type="InterPro" id="IPR011576">
    <property type="entry name" value="Pyridox_Oxase_N"/>
</dbReference>
<protein>
    <submittedName>
        <fullName evidence="3">Pyridoxamine 5'-phosphate oxidase-related FMN-binding protein</fullName>
    </submittedName>
</protein>
<feature type="compositionally biased region" description="Polar residues" evidence="1">
    <location>
        <begin position="196"/>
        <end position="208"/>
    </location>
</feature>
<dbReference type="InterPro" id="IPR012349">
    <property type="entry name" value="Split_barrel_FMN-bd"/>
</dbReference>
<keyword evidence="4" id="KW-1185">Reference proteome</keyword>
<dbReference type="Gene3D" id="2.30.110.10">
    <property type="entry name" value="Electron Transport, Fmn-binding Protein, Chain A"/>
    <property type="match status" value="1"/>
</dbReference>
<dbReference type="Pfam" id="PF01243">
    <property type="entry name" value="PNPOx_N"/>
    <property type="match status" value="1"/>
</dbReference>
<evidence type="ECO:0000259" key="2">
    <source>
        <dbReference type="Pfam" id="PF01243"/>
    </source>
</evidence>
<feature type="region of interest" description="Disordered" evidence="1">
    <location>
        <begin position="186"/>
        <end position="208"/>
    </location>
</feature>
<name>D6ZDC1_SEGRD</name>
<dbReference type="Proteomes" id="UP000002247">
    <property type="component" value="Chromosome"/>
</dbReference>
<dbReference type="EMBL" id="CP001958">
    <property type="protein sequence ID" value="ADG97185.1"/>
    <property type="molecule type" value="Genomic_DNA"/>
</dbReference>
<proteinExistence type="predicted"/>
<evidence type="ECO:0000313" key="4">
    <source>
        <dbReference type="Proteomes" id="UP000002247"/>
    </source>
</evidence>
<sequence length="208" mass="22810">MGKVYEQIDSKLAAWLLAQPVFFVGTAPLAADGIVNVSPKGMCGCFAVLDKRKVAYLDYTGSGAETIAHLRENGRIVIMFCAFDGKPIIVRLHGTGRHVTVDDAEFHTLRPHFPKSETAGQRAIIVVDVARISDSCGWSVPLMDYRSDRDILDKAGARKEADGMTREYWATRNAHSVDGLPALELRRSDLSKGAAPQQTSGLRTRTHE</sequence>
<dbReference type="OrthoDB" id="115989at2"/>
<organism evidence="3 4">
    <name type="scientific">Segniliparus rotundus (strain ATCC BAA-972 / CDC 1076 / CIP 108378 / DSM 44985 / JCM 13578)</name>
    <dbReference type="NCBI Taxonomy" id="640132"/>
    <lineage>
        <taxon>Bacteria</taxon>
        <taxon>Bacillati</taxon>
        <taxon>Actinomycetota</taxon>
        <taxon>Actinomycetes</taxon>
        <taxon>Mycobacteriales</taxon>
        <taxon>Segniliparaceae</taxon>
        <taxon>Segniliparus</taxon>
    </lineage>
</organism>
<dbReference type="PANTHER" id="PTHR39336">
    <property type="entry name" value="PYRIDOXAMINE PHOSPHATE OXIDASE FAMILY PROTEIN (AFU_ORTHOLOGUE AFUA_6G11440)"/>
    <property type="match status" value="1"/>
</dbReference>
<dbReference type="HOGENOM" id="CLU_054794_1_1_11"/>
<accession>D6ZDC1</accession>
<dbReference type="AlphaFoldDB" id="D6ZDC1"/>
<dbReference type="KEGG" id="srt:Srot_0703"/>
<reference evidence="3 4" key="1">
    <citation type="journal article" date="2010" name="Stand. Genomic Sci.">
        <title>Complete genome sequence of Segniliparus rotundus type strain (CDC 1076).</title>
        <authorList>
            <person name="Sikorski J."/>
            <person name="Lapidus A."/>
            <person name="Copeland A."/>
            <person name="Misra M."/>
            <person name="Glavina Del Rio T."/>
            <person name="Nolan M."/>
            <person name="Lucas S."/>
            <person name="Chen F."/>
            <person name="Tice H."/>
            <person name="Cheng J.F."/>
            <person name="Jando M."/>
            <person name="Schneider S."/>
            <person name="Bruce D."/>
            <person name="Goodwin L."/>
            <person name="Pitluck S."/>
            <person name="Liolios K."/>
            <person name="Mikhailova N."/>
            <person name="Pati A."/>
            <person name="Ivanova N."/>
            <person name="Mavromatis K."/>
            <person name="Chen A."/>
            <person name="Palaniappan K."/>
            <person name="Chertkov O."/>
            <person name="Land M."/>
            <person name="Hauser L."/>
            <person name="Chang Y.J."/>
            <person name="Jeffries C.D."/>
            <person name="Brettin T."/>
            <person name="Detter J.C."/>
            <person name="Han C."/>
            <person name="Rohde M."/>
            <person name="Goker M."/>
            <person name="Bristow J."/>
            <person name="Eisen J.A."/>
            <person name="Markowitz V."/>
            <person name="Hugenholtz P."/>
            <person name="Kyrpides N.C."/>
            <person name="Klenk H.P."/>
        </authorList>
    </citation>
    <scope>NUCLEOTIDE SEQUENCE [LARGE SCALE GENOMIC DNA]</scope>
    <source>
        <strain evidence="4">ATCC BAA-972 / CDC 1076 / CIP 108378 / DSM 44985 / JCM 13578</strain>
    </source>
</reference>
<dbReference type="PANTHER" id="PTHR39336:SF1">
    <property type="entry name" value="PYRIDOXAMINE PHOSPHATE OXIDASE FAMILY PROTEIN (AFU_ORTHOLOGUE AFUA_6G11440)"/>
    <property type="match status" value="1"/>
</dbReference>
<dbReference type="SUPFAM" id="SSF50475">
    <property type="entry name" value="FMN-binding split barrel"/>
    <property type="match status" value="1"/>
</dbReference>
<dbReference type="eggNOG" id="COG3576">
    <property type="taxonomic scope" value="Bacteria"/>
</dbReference>
<gene>
    <name evidence="3" type="ordered locus">Srot_0703</name>
</gene>
<feature type="domain" description="Pyridoxamine 5'-phosphate oxidase N-terminal" evidence="2">
    <location>
        <begin position="9"/>
        <end position="135"/>
    </location>
</feature>
<evidence type="ECO:0000256" key="1">
    <source>
        <dbReference type="SAM" id="MobiDB-lite"/>
    </source>
</evidence>
<dbReference type="STRING" id="640132.Srot_0703"/>